<keyword evidence="2" id="KW-1064">Adaptive immunity</keyword>
<evidence type="ECO:0000313" key="8">
    <source>
        <dbReference type="Proteomes" id="UP000694393"/>
    </source>
</evidence>
<dbReference type="SUPFAM" id="SSF48726">
    <property type="entry name" value="Immunoglobulin"/>
    <property type="match status" value="1"/>
</dbReference>
<reference evidence="7" key="1">
    <citation type="submission" date="2025-08" db="UniProtKB">
        <authorList>
            <consortium name="Ensembl"/>
        </authorList>
    </citation>
    <scope>IDENTIFICATION</scope>
</reference>
<feature type="domain" description="Immunoglobulin V-set" evidence="6">
    <location>
        <begin position="30"/>
        <end position="113"/>
    </location>
</feature>
<organism evidence="7 8">
    <name type="scientific">Pelusios castaneus</name>
    <name type="common">West African mud turtle</name>
    <dbReference type="NCBI Taxonomy" id="367368"/>
    <lineage>
        <taxon>Eukaryota</taxon>
        <taxon>Metazoa</taxon>
        <taxon>Chordata</taxon>
        <taxon>Craniata</taxon>
        <taxon>Vertebrata</taxon>
        <taxon>Euteleostomi</taxon>
        <taxon>Archelosauria</taxon>
        <taxon>Testudinata</taxon>
        <taxon>Testudines</taxon>
        <taxon>Pleurodira</taxon>
        <taxon>Pelomedusidae</taxon>
        <taxon>Pelusios</taxon>
    </lineage>
</organism>
<keyword evidence="4" id="KW-0393">Immunoglobulin domain</keyword>
<dbReference type="InterPro" id="IPR051287">
    <property type="entry name" value="TCR_variable_region"/>
</dbReference>
<keyword evidence="2" id="KW-0391">Immunity</keyword>
<protein>
    <recommendedName>
        <fullName evidence="6">Immunoglobulin V-set domain-containing protein</fullName>
    </recommendedName>
</protein>
<dbReference type="InterPro" id="IPR013783">
    <property type="entry name" value="Ig-like_fold"/>
</dbReference>
<evidence type="ECO:0000256" key="1">
    <source>
        <dbReference type="ARBA" id="ARBA00022729"/>
    </source>
</evidence>
<dbReference type="Ensembl" id="ENSPCET00000023179.1">
    <property type="protein sequence ID" value="ENSPCEP00000022426.1"/>
    <property type="gene ID" value="ENSPCEG00000017123.1"/>
</dbReference>
<proteinExistence type="predicted"/>
<dbReference type="InterPro" id="IPR013106">
    <property type="entry name" value="Ig_V-set"/>
</dbReference>
<dbReference type="PANTHER" id="PTHR19367">
    <property type="entry name" value="T-CELL RECEPTOR ALPHA CHAIN V REGION"/>
    <property type="match status" value="1"/>
</dbReference>
<accession>A0A8C8SIT6</accession>
<evidence type="ECO:0000256" key="3">
    <source>
        <dbReference type="ARBA" id="ARBA00023170"/>
    </source>
</evidence>
<dbReference type="Pfam" id="PF07686">
    <property type="entry name" value="V-set"/>
    <property type="match status" value="1"/>
</dbReference>
<dbReference type="Proteomes" id="UP000694393">
    <property type="component" value="Unplaced"/>
</dbReference>
<keyword evidence="8" id="KW-1185">Reference proteome</keyword>
<dbReference type="Gene3D" id="2.60.40.10">
    <property type="entry name" value="Immunoglobulins"/>
    <property type="match status" value="1"/>
</dbReference>
<name>A0A8C8SIT6_9SAUR</name>
<keyword evidence="1 5" id="KW-0732">Signal</keyword>
<reference evidence="7" key="2">
    <citation type="submission" date="2025-09" db="UniProtKB">
        <authorList>
            <consortium name="Ensembl"/>
        </authorList>
    </citation>
    <scope>IDENTIFICATION</scope>
</reference>
<feature type="signal peptide" evidence="5">
    <location>
        <begin position="1"/>
        <end position="20"/>
    </location>
</feature>
<evidence type="ECO:0000313" key="7">
    <source>
        <dbReference type="Ensembl" id="ENSPCEP00000022426.1"/>
    </source>
</evidence>
<sequence>STLTATTLIGVVFLLCYNRAVVVQQPYCTVIISQGDPVLFNCTYQISGAPVPFWYVQSPSAVLRLFVWDIGSMDSHEGIMKGFNATHNKKSQSFHLWKQSRDLSDSATYYCDGRGTVAGTSRGPEEKPPTVCAEQQEMWSGRDFREKVGGGSAITDLRTHVSNFLGFHSFFQFGTPKLGVSLTIFEKLFSMTVIKDSINNNTYNRPHDFVMLMKWHWLNHFHAKLPLRLPIDVIIFLTNLYHH</sequence>
<feature type="chain" id="PRO_5034460037" description="Immunoglobulin V-set domain-containing protein" evidence="5">
    <location>
        <begin position="21"/>
        <end position="243"/>
    </location>
</feature>
<evidence type="ECO:0000256" key="2">
    <source>
        <dbReference type="ARBA" id="ARBA00023130"/>
    </source>
</evidence>
<keyword evidence="3" id="KW-0675">Receptor</keyword>
<dbReference type="InterPro" id="IPR036179">
    <property type="entry name" value="Ig-like_dom_sf"/>
</dbReference>
<dbReference type="GO" id="GO:0002250">
    <property type="term" value="P:adaptive immune response"/>
    <property type="evidence" value="ECO:0007669"/>
    <property type="project" value="UniProtKB-KW"/>
</dbReference>
<evidence type="ECO:0000256" key="4">
    <source>
        <dbReference type="ARBA" id="ARBA00023319"/>
    </source>
</evidence>
<dbReference type="PANTHER" id="PTHR19367:SF18">
    <property type="entry name" value="T CELL RECEPTOR ALPHA VARIABLE 16"/>
    <property type="match status" value="1"/>
</dbReference>
<evidence type="ECO:0000259" key="6">
    <source>
        <dbReference type="Pfam" id="PF07686"/>
    </source>
</evidence>
<evidence type="ECO:0000256" key="5">
    <source>
        <dbReference type="SAM" id="SignalP"/>
    </source>
</evidence>
<dbReference type="AlphaFoldDB" id="A0A8C8SIT6"/>